<keyword evidence="1" id="KW-0175">Coiled coil</keyword>
<evidence type="ECO:0000313" key="3">
    <source>
        <dbReference type="EMBL" id="RHF85332.1"/>
    </source>
</evidence>
<proteinExistence type="predicted"/>
<evidence type="ECO:0000313" key="4">
    <source>
        <dbReference type="Proteomes" id="UP000095727"/>
    </source>
</evidence>
<name>A0A173T2K4_9FIRM</name>
<dbReference type="Proteomes" id="UP000284579">
    <property type="component" value="Unassembled WGS sequence"/>
</dbReference>
<dbReference type="EMBL" id="CYXR01000012">
    <property type="protein sequence ID" value="CUM96973.1"/>
    <property type="molecule type" value="Genomic_DNA"/>
</dbReference>
<dbReference type="RefSeq" id="WP_055156942.1">
    <property type="nucleotide sequence ID" value="NZ_CYXR01000012.1"/>
</dbReference>
<evidence type="ECO:0000256" key="1">
    <source>
        <dbReference type="SAM" id="Coils"/>
    </source>
</evidence>
<evidence type="ECO:0000313" key="5">
    <source>
        <dbReference type="Proteomes" id="UP000284579"/>
    </source>
</evidence>
<reference evidence="2 4" key="1">
    <citation type="submission" date="2015-09" db="EMBL/GenBank/DDBJ databases">
        <authorList>
            <consortium name="Pathogen Informatics"/>
        </authorList>
    </citation>
    <scope>NUCLEOTIDE SEQUENCE [LARGE SCALE GENOMIC DNA]</scope>
    <source>
        <strain evidence="2 4">2789STDY5834962</strain>
    </source>
</reference>
<accession>A0A173T2K4</accession>
<gene>
    <name evidence="3" type="ORF">DW656_02910</name>
    <name evidence="2" type="ORF">ERS852574_01886</name>
</gene>
<organism evidence="2 4">
    <name type="scientific">Coprococcus comes</name>
    <dbReference type="NCBI Taxonomy" id="410072"/>
    <lineage>
        <taxon>Bacteria</taxon>
        <taxon>Bacillati</taxon>
        <taxon>Bacillota</taxon>
        <taxon>Clostridia</taxon>
        <taxon>Lachnospirales</taxon>
        <taxon>Lachnospiraceae</taxon>
        <taxon>Coprococcus</taxon>
    </lineage>
</organism>
<feature type="coiled-coil region" evidence="1">
    <location>
        <begin position="9"/>
        <end position="36"/>
    </location>
</feature>
<sequence>MQQEAIDQLTRIADALEGIETRLDALEELQDTAEQLRECIGYERPARYAPPGSKGFNFLRIGGTVYKD</sequence>
<evidence type="ECO:0000313" key="2">
    <source>
        <dbReference type="EMBL" id="CUM96973.1"/>
    </source>
</evidence>
<dbReference type="AlphaFoldDB" id="A0A173T2K4"/>
<dbReference type="EMBL" id="QRHO01000002">
    <property type="protein sequence ID" value="RHF85332.1"/>
    <property type="molecule type" value="Genomic_DNA"/>
</dbReference>
<reference evidence="3 5" key="2">
    <citation type="submission" date="2018-08" db="EMBL/GenBank/DDBJ databases">
        <title>A genome reference for cultivated species of the human gut microbiota.</title>
        <authorList>
            <person name="Zou Y."/>
            <person name="Xue W."/>
            <person name="Luo G."/>
        </authorList>
    </citation>
    <scope>NUCLEOTIDE SEQUENCE [LARGE SCALE GENOMIC DNA]</scope>
    <source>
        <strain evidence="3 5">AM23-3</strain>
    </source>
</reference>
<protein>
    <submittedName>
        <fullName evidence="2">Uncharacterized protein</fullName>
    </submittedName>
</protein>
<dbReference type="Proteomes" id="UP000095727">
    <property type="component" value="Unassembled WGS sequence"/>
</dbReference>